<name>A0A7W1XC89_9BACL</name>
<protein>
    <submittedName>
        <fullName evidence="1">Uncharacterized protein</fullName>
    </submittedName>
</protein>
<reference evidence="1 2" key="1">
    <citation type="submission" date="2020-07" db="EMBL/GenBank/DDBJ databases">
        <authorList>
            <person name="Feng H."/>
        </authorList>
    </citation>
    <scope>NUCLEOTIDE SEQUENCE [LARGE SCALE GENOMIC DNA]</scope>
    <source>
        <strain evidence="2">s-11</strain>
    </source>
</reference>
<gene>
    <name evidence="1" type="ORF">H1164_14050</name>
</gene>
<keyword evidence="2" id="KW-1185">Reference proteome</keyword>
<dbReference type="EMBL" id="JACEIP010000025">
    <property type="protein sequence ID" value="MBA4544007.1"/>
    <property type="molecule type" value="Genomic_DNA"/>
</dbReference>
<sequence length="68" mass="8472">MKKERILYWWDESEQALIVICPSINRRKRIKNPGKIERFLQVHQVALEECKGVRWDFDHLGLFRKFWW</sequence>
<organism evidence="1 2">
    <name type="scientific">Thermoactinomyces daqus</name>
    <dbReference type="NCBI Taxonomy" id="1329516"/>
    <lineage>
        <taxon>Bacteria</taxon>
        <taxon>Bacillati</taxon>
        <taxon>Bacillota</taxon>
        <taxon>Bacilli</taxon>
        <taxon>Bacillales</taxon>
        <taxon>Thermoactinomycetaceae</taxon>
        <taxon>Thermoactinomyces</taxon>
    </lineage>
</organism>
<evidence type="ECO:0000313" key="1">
    <source>
        <dbReference type="EMBL" id="MBA4544007.1"/>
    </source>
</evidence>
<accession>A0A7W1XC89</accession>
<evidence type="ECO:0000313" key="2">
    <source>
        <dbReference type="Proteomes" id="UP000530514"/>
    </source>
</evidence>
<comment type="caution">
    <text evidence="1">The sequence shown here is derived from an EMBL/GenBank/DDBJ whole genome shotgun (WGS) entry which is preliminary data.</text>
</comment>
<dbReference type="AlphaFoldDB" id="A0A7W1XC89"/>
<dbReference type="RefSeq" id="WP_033100816.1">
    <property type="nucleotide sequence ID" value="NZ_JACEIP010000025.1"/>
</dbReference>
<dbReference type="Proteomes" id="UP000530514">
    <property type="component" value="Unassembled WGS sequence"/>
</dbReference>
<dbReference type="OrthoDB" id="2989402at2"/>
<proteinExistence type="predicted"/>